<dbReference type="PANTHER" id="PTHR30505:SF0">
    <property type="entry name" value="FRUCTOSE-LIKE PTS SYSTEM EIIBC COMPONENT-RELATED"/>
    <property type="match status" value="1"/>
</dbReference>
<dbReference type="RefSeq" id="WP_163483202.1">
    <property type="nucleotide sequence ID" value="NZ_JAAGWF010000020.1"/>
</dbReference>
<evidence type="ECO:0000313" key="17">
    <source>
        <dbReference type="EMBL" id="NEK59836.1"/>
    </source>
</evidence>
<keyword evidence="10 13" id="KW-1133">Transmembrane helix</keyword>
<feature type="transmembrane region" description="Helical" evidence="13">
    <location>
        <begin position="470"/>
        <end position="493"/>
    </location>
</feature>
<evidence type="ECO:0000256" key="5">
    <source>
        <dbReference type="ARBA" id="ARBA00022597"/>
    </source>
</evidence>
<dbReference type="GO" id="GO:0005351">
    <property type="term" value="F:carbohydrate:proton symporter activity"/>
    <property type="evidence" value="ECO:0007669"/>
    <property type="project" value="InterPro"/>
</dbReference>
<dbReference type="InterPro" id="IPR036095">
    <property type="entry name" value="PTS_EIIB-like_sf"/>
</dbReference>
<feature type="transmembrane region" description="Helical" evidence="13">
    <location>
        <begin position="387"/>
        <end position="416"/>
    </location>
</feature>
<dbReference type="GO" id="GO:0022877">
    <property type="term" value="F:protein-N(PI)-phosphohistidine-fructose phosphotransferase system transporter activity"/>
    <property type="evidence" value="ECO:0007669"/>
    <property type="project" value="InterPro"/>
</dbReference>
<feature type="compositionally biased region" description="Low complexity" evidence="12">
    <location>
        <begin position="293"/>
        <end position="305"/>
    </location>
</feature>
<reference evidence="17 18" key="1">
    <citation type="submission" date="2020-02" db="EMBL/GenBank/DDBJ databases">
        <title>Geodermatophilus sabuli CPCC 205279 I12A-02694.</title>
        <authorList>
            <person name="Jiang Z."/>
        </authorList>
    </citation>
    <scope>NUCLEOTIDE SEQUENCE [LARGE SCALE GENOMIC DNA]</scope>
    <source>
        <strain evidence="17 18">I12A-02694</strain>
    </source>
</reference>
<dbReference type="PANTHER" id="PTHR30505">
    <property type="entry name" value="FRUCTOSE-LIKE PERMEASE"/>
    <property type="match status" value="1"/>
</dbReference>
<keyword evidence="6" id="KW-0808">Transferase</keyword>
<evidence type="ECO:0000256" key="2">
    <source>
        <dbReference type="ARBA" id="ARBA00022448"/>
    </source>
</evidence>
<dbReference type="NCBIfam" id="TIGR00829">
    <property type="entry name" value="FRU"/>
    <property type="match status" value="1"/>
</dbReference>
<dbReference type="Pfam" id="PF00359">
    <property type="entry name" value="PTS_EIIA_2"/>
    <property type="match status" value="1"/>
</dbReference>
<evidence type="ECO:0000259" key="15">
    <source>
        <dbReference type="PROSITE" id="PS51099"/>
    </source>
</evidence>
<dbReference type="AlphaFoldDB" id="A0A7K3W4N2"/>
<evidence type="ECO:0000256" key="7">
    <source>
        <dbReference type="ARBA" id="ARBA00022683"/>
    </source>
</evidence>
<dbReference type="SUPFAM" id="SSF52794">
    <property type="entry name" value="PTS system IIB component-like"/>
    <property type="match status" value="1"/>
</dbReference>
<dbReference type="PROSITE" id="PS51099">
    <property type="entry name" value="PTS_EIIB_TYPE_2"/>
    <property type="match status" value="1"/>
</dbReference>
<dbReference type="InterPro" id="IPR013014">
    <property type="entry name" value="PTS_EIIC_2"/>
</dbReference>
<dbReference type="InterPro" id="IPR003501">
    <property type="entry name" value="PTS_EIIB_2/3"/>
</dbReference>
<feature type="region of interest" description="Disordered" evidence="12">
    <location>
        <begin position="287"/>
        <end position="312"/>
    </location>
</feature>
<evidence type="ECO:0000256" key="12">
    <source>
        <dbReference type="SAM" id="MobiDB-lite"/>
    </source>
</evidence>
<dbReference type="GO" id="GO:0016301">
    <property type="term" value="F:kinase activity"/>
    <property type="evidence" value="ECO:0007669"/>
    <property type="project" value="UniProtKB-KW"/>
</dbReference>
<keyword evidence="8 13" id="KW-0812">Transmembrane</keyword>
<dbReference type="InterPro" id="IPR013011">
    <property type="entry name" value="PTS_EIIB_2"/>
</dbReference>
<proteinExistence type="predicted"/>
<keyword evidence="7" id="KW-0598">Phosphotransferase system</keyword>
<keyword evidence="5" id="KW-0762">Sugar transport</keyword>
<dbReference type="GO" id="GO:0005886">
    <property type="term" value="C:plasma membrane"/>
    <property type="evidence" value="ECO:0007669"/>
    <property type="project" value="UniProtKB-SubCell"/>
</dbReference>
<dbReference type="Proteomes" id="UP000470246">
    <property type="component" value="Unassembled WGS sequence"/>
</dbReference>
<evidence type="ECO:0000256" key="8">
    <source>
        <dbReference type="ARBA" id="ARBA00022692"/>
    </source>
</evidence>
<evidence type="ECO:0000259" key="14">
    <source>
        <dbReference type="PROSITE" id="PS51094"/>
    </source>
</evidence>
<dbReference type="Gene3D" id="3.40.50.2300">
    <property type="match status" value="1"/>
</dbReference>
<dbReference type="EMBL" id="JAAGWF010000020">
    <property type="protein sequence ID" value="NEK59836.1"/>
    <property type="molecule type" value="Genomic_DNA"/>
</dbReference>
<comment type="caution">
    <text evidence="17">The sequence shown here is derived from an EMBL/GenBank/DDBJ whole genome shotgun (WGS) entry which is preliminary data.</text>
</comment>
<sequence length="708" mass="70703">MPALITPGLVALDADLGTDKTAVVHRLASLVAGAGRATTGEALAADALAREAQAATGLPGGIAIPHCRSEAVTEASLAFARLSPKVDFGAPDGPADLVFLIAAPAHGDADHLTLLTALARALVRPEFVASLRAAGSDDEIVRLVAEVVSPEPVAPAATSAATGASTAGAAPAASPAPAAAASARRSVVVVSACPTGIAHTYMAADKLVAAGRTEGVDIHVETQGSSGSTPLDPAVIRDADAVIFAVDVGVKDRDRFAGKPLVQSGTKRAINEPEVMIREALAAADDPNGRRVPGAGAAGETAAAASGGGPSTGSEVRRWLLTGVSYMIPFVAAGGLLIALGFLFGGYQIVNPNPDVEGQSYALSWVLNNSFFDLPSAAPTEGLNDGFLGYLGAICTVLGQAAFGFLVPALAGYIAYAIADRPGIVPGFVVGAVSVTVGAGFIGGLIGGIIAGFAALWISRWKLPAGVRGLQPVVIIPLLATLIASGLMAVVLGRPLAAALTGLGNWLNGLTGTSAALLGIILGLMMCFDLGGPVNKAAYVFATTGLAAGSGAPLIIMATVMAAGMVPPLAMALSTAVRPKLYTPAERDNGKAAWLLGASFISEGAIPFAAADPLRVIPSMMLGGATTGAIVAASGVELRAPHGGIFVFFAITGLLWFVIGILAGMIVGAVAVTVAKSIGRPKGEDVPEDAVDLAHAHVAAPVTQPARA</sequence>
<evidence type="ECO:0000256" key="3">
    <source>
        <dbReference type="ARBA" id="ARBA00022475"/>
    </source>
</evidence>
<dbReference type="InterPro" id="IPR002178">
    <property type="entry name" value="PTS_EIIA_type-2_dom"/>
</dbReference>
<dbReference type="InterPro" id="IPR003352">
    <property type="entry name" value="PTS_EIIC"/>
</dbReference>
<dbReference type="PROSITE" id="PS51104">
    <property type="entry name" value="PTS_EIIC_TYPE_2"/>
    <property type="match status" value="1"/>
</dbReference>
<dbReference type="InterPro" id="IPR050864">
    <property type="entry name" value="Bacterial_PTS_Sugar_Transport"/>
</dbReference>
<dbReference type="CDD" id="cd05569">
    <property type="entry name" value="PTS_IIB_fructose"/>
    <property type="match status" value="1"/>
</dbReference>
<evidence type="ECO:0000256" key="11">
    <source>
        <dbReference type="ARBA" id="ARBA00023136"/>
    </source>
</evidence>
<keyword evidence="11 13" id="KW-0472">Membrane</keyword>
<keyword evidence="9" id="KW-0418">Kinase</keyword>
<dbReference type="PROSITE" id="PS51094">
    <property type="entry name" value="PTS_EIIA_TYPE_2"/>
    <property type="match status" value="1"/>
</dbReference>
<organism evidence="17 18">
    <name type="scientific">Geodermatophilus sabuli</name>
    <dbReference type="NCBI Taxonomy" id="1564158"/>
    <lineage>
        <taxon>Bacteria</taxon>
        <taxon>Bacillati</taxon>
        <taxon>Actinomycetota</taxon>
        <taxon>Actinomycetes</taxon>
        <taxon>Geodermatophilales</taxon>
        <taxon>Geodermatophilaceae</taxon>
        <taxon>Geodermatophilus</taxon>
    </lineage>
</organism>
<feature type="domain" description="PTS EIIB type-2" evidence="15">
    <location>
        <begin position="185"/>
        <end position="282"/>
    </location>
</feature>
<feature type="transmembrane region" description="Helical" evidence="13">
    <location>
        <begin position="645"/>
        <end position="672"/>
    </location>
</feature>
<keyword evidence="3" id="KW-1003">Cell membrane</keyword>
<feature type="transmembrane region" description="Helical" evidence="13">
    <location>
        <begin position="616"/>
        <end position="633"/>
    </location>
</feature>
<evidence type="ECO:0000256" key="1">
    <source>
        <dbReference type="ARBA" id="ARBA00004429"/>
    </source>
</evidence>
<keyword evidence="18" id="KW-1185">Reference proteome</keyword>
<dbReference type="Pfam" id="PF02302">
    <property type="entry name" value="PTS_IIB"/>
    <property type="match status" value="1"/>
</dbReference>
<feature type="domain" description="PTS EIIA type-2" evidence="14">
    <location>
        <begin position="3"/>
        <end position="147"/>
    </location>
</feature>
<protein>
    <submittedName>
        <fullName evidence="17">PTS transporter subunit EIIA</fullName>
    </submittedName>
</protein>
<keyword evidence="4" id="KW-0597">Phosphoprotein</keyword>
<keyword evidence="2" id="KW-0813">Transport</keyword>
<accession>A0A7K3W4N2</accession>
<dbReference type="GO" id="GO:0090563">
    <property type="term" value="F:protein-phosphocysteine-sugar phosphotransferase activity"/>
    <property type="evidence" value="ECO:0007669"/>
    <property type="project" value="TreeGrafter"/>
</dbReference>
<dbReference type="CDD" id="cd00211">
    <property type="entry name" value="PTS_IIA_fru"/>
    <property type="match status" value="1"/>
</dbReference>
<evidence type="ECO:0000256" key="4">
    <source>
        <dbReference type="ARBA" id="ARBA00022553"/>
    </source>
</evidence>
<evidence type="ECO:0000256" key="6">
    <source>
        <dbReference type="ARBA" id="ARBA00022679"/>
    </source>
</evidence>
<dbReference type="InterPro" id="IPR006327">
    <property type="entry name" value="PTS_IIC_fruc"/>
</dbReference>
<evidence type="ECO:0000256" key="9">
    <source>
        <dbReference type="ARBA" id="ARBA00022777"/>
    </source>
</evidence>
<feature type="transmembrane region" description="Helical" evidence="13">
    <location>
        <begin position="428"/>
        <end position="458"/>
    </location>
</feature>
<dbReference type="InterPro" id="IPR016152">
    <property type="entry name" value="PTrfase/Anion_transptr"/>
</dbReference>
<dbReference type="Gene3D" id="3.40.930.10">
    <property type="entry name" value="Mannitol-specific EII, Chain A"/>
    <property type="match status" value="1"/>
</dbReference>
<evidence type="ECO:0000256" key="13">
    <source>
        <dbReference type="SAM" id="Phobius"/>
    </source>
</evidence>
<name>A0A7K3W4N2_9ACTN</name>
<feature type="domain" description="PTS EIIC type-2" evidence="16">
    <location>
        <begin position="316"/>
        <end position="685"/>
    </location>
</feature>
<evidence type="ECO:0000256" key="10">
    <source>
        <dbReference type="ARBA" id="ARBA00022989"/>
    </source>
</evidence>
<evidence type="ECO:0000313" key="18">
    <source>
        <dbReference type="Proteomes" id="UP000470246"/>
    </source>
</evidence>
<dbReference type="GO" id="GO:0009401">
    <property type="term" value="P:phosphoenolpyruvate-dependent sugar phosphotransferase system"/>
    <property type="evidence" value="ECO:0007669"/>
    <property type="project" value="UniProtKB-KW"/>
</dbReference>
<dbReference type="NCBIfam" id="TIGR01427">
    <property type="entry name" value="PTS_IIC_fructo"/>
    <property type="match status" value="1"/>
</dbReference>
<dbReference type="Pfam" id="PF02378">
    <property type="entry name" value="PTS_EIIC"/>
    <property type="match status" value="1"/>
</dbReference>
<dbReference type="InterPro" id="IPR003353">
    <property type="entry name" value="PTS_IIB_fruc"/>
</dbReference>
<evidence type="ECO:0000259" key="16">
    <source>
        <dbReference type="PROSITE" id="PS51104"/>
    </source>
</evidence>
<feature type="transmembrane region" description="Helical" evidence="13">
    <location>
        <begin position="505"/>
        <end position="526"/>
    </location>
</feature>
<comment type="subcellular location">
    <subcellularLocation>
        <location evidence="1">Cell inner membrane</location>
        <topology evidence="1">Multi-pass membrane protein</topology>
    </subcellularLocation>
</comment>
<feature type="transmembrane region" description="Helical" evidence="13">
    <location>
        <begin position="326"/>
        <end position="350"/>
    </location>
</feature>
<gene>
    <name evidence="17" type="ORF">GCU56_18430</name>
</gene>
<feature type="transmembrane region" description="Helical" evidence="13">
    <location>
        <begin position="538"/>
        <end position="571"/>
    </location>
</feature>
<dbReference type="SUPFAM" id="SSF55804">
    <property type="entry name" value="Phoshotransferase/anion transport protein"/>
    <property type="match status" value="1"/>
</dbReference>